<feature type="transmembrane region" description="Helical" evidence="8">
    <location>
        <begin position="72"/>
        <end position="90"/>
    </location>
</feature>
<feature type="transmembrane region" description="Helical" evidence="8">
    <location>
        <begin position="102"/>
        <end position="120"/>
    </location>
</feature>
<evidence type="ECO:0000256" key="6">
    <source>
        <dbReference type="ARBA" id="ARBA00022989"/>
    </source>
</evidence>
<evidence type="ECO:0000256" key="8">
    <source>
        <dbReference type="SAM" id="Phobius"/>
    </source>
</evidence>
<keyword evidence="5 8" id="KW-0812">Transmembrane</keyword>
<keyword evidence="10" id="KW-1185">Reference proteome</keyword>
<evidence type="ECO:0000313" key="9">
    <source>
        <dbReference type="EMBL" id="GAA4126875.1"/>
    </source>
</evidence>
<dbReference type="SUPFAM" id="SSF81345">
    <property type="entry name" value="ABC transporter involved in vitamin B12 uptake, BtuC"/>
    <property type="match status" value="1"/>
</dbReference>
<name>A0ABP7XWG4_9ACTN</name>
<dbReference type="PANTHER" id="PTHR30472">
    <property type="entry name" value="FERRIC ENTEROBACTIN TRANSPORT SYSTEM PERMEASE PROTEIN"/>
    <property type="match status" value="1"/>
</dbReference>
<dbReference type="CDD" id="cd06550">
    <property type="entry name" value="TM_ABC_iron-siderophores_like"/>
    <property type="match status" value="1"/>
</dbReference>
<feature type="transmembrane region" description="Helical" evidence="8">
    <location>
        <begin position="307"/>
        <end position="332"/>
    </location>
</feature>
<evidence type="ECO:0000256" key="3">
    <source>
        <dbReference type="ARBA" id="ARBA00022448"/>
    </source>
</evidence>
<feature type="transmembrane region" description="Helical" evidence="8">
    <location>
        <begin position="126"/>
        <end position="146"/>
    </location>
</feature>
<dbReference type="InterPro" id="IPR000522">
    <property type="entry name" value="ABC_transptr_permease_BtuC"/>
</dbReference>
<dbReference type="InterPro" id="IPR037294">
    <property type="entry name" value="ABC_BtuC-like"/>
</dbReference>
<feature type="transmembrane region" description="Helical" evidence="8">
    <location>
        <begin position="204"/>
        <end position="223"/>
    </location>
</feature>
<evidence type="ECO:0000313" key="10">
    <source>
        <dbReference type="Proteomes" id="UP001500266"/>
    </source>
</evidence>
<feature type="transmembrane region" description="Helical" evidence="8">
    <location>
        <begin position="20"/>
        <end position="38"/>
    </location>
</feature>
<organism evidence="9 10">
    <name type="scientific">Actinomadura keratinilytica</name>
    <dbReference type="NCBI Taxonomy" id="547461"/>
    <lineage>
        <taxon>Bacteria</taxon>
        <taxon>Bacillati</taxon>
        <taxon>Actinomycetota</taxon>
        <taxon>Actinomycetes</taxon>
        <taxon>Streptosporangiales</taxon>
        <taxon>Thermomonosporaceae</taxon>
        <taxon>Actinomadura</taxon>
    </lineage>
</organism>
<keyword evidence="7 8" id="KW-0472">Membrane</keyword>
<comment type="subcellular location">
    <subcellularLocation>
        <location evidence="1">Cell membrane</location>
        <topology evidence="1">Multi-pass membrane protein</topology>
    </subcellularLocation>
</comment>
<evidence type="ECO:0000256" key="7">
    <source>
        <dbReference type="ARBA" id="ARBA00023136"/>
    </source>
</evidence>
<sequence>MSVLVLRAGGRAVHLERRTLVLSAALVAAMLGLGLLGLCYGAEWAAPGEVVTALAGTGDAEVVIRDWRLPRVLAALVFGAALGTSGAIFQNLTRNPMGSPDVIGLDAGAYTGALVALTVLSGTSTQLAVCSVAGGLLAAAVIYLLSMDGGLSGLRLVVVGIAVNAVVTALNSWIVLRAELEVAIAAVGWSAGSLNGVDWADLAIPLWTIAVLLALMAAGSHAMHQAALGDAVAAATGVGLRRLRLLMAAAGVGLTATVTAVAGPIAFIALAAPQIGRRLARAPGVPLLPAALTGAVLLQAADLAAQALLAPVSLPVGVVTTAIGGCYLLWLLTREVRRP</sequence>
<accession>A0ABP7XWG4</accession>
<evidence type="ECO:0000256" key="4">
    <source>
        <dbReference type="ARBA" id="ARBA00022475"/>
    </source>
</evidence>
<keyword evidence="6 8" id="KW-1133">Transmembrane helix</keyword>
<evidence type="ECO:0000256" key="1">
    <source>
        <dbReference type="ARBA" id="ARBA00004651"/>
    </source>
</evidence>
<dbReference type="Pfam" id="PF01032">
    <property type="entry name" value="FecCD"/>
    <property type="match status" value="1"/>
</dbReference>
<dbReference type="EMBL" id="BAABDO010000001">
    <property type="protein sequence ID" value="GAA4126875.1"/>
    <property type="molecule type" value="Genomic_DNA"/>
</dbReference>
<feature type="transmembrane region" description="Helical" evidence="8">
    <location>
        <begin position="153"/>
        <end position="174"/>
    </location>
</feature>
<comment type="similarity">
    <text evidence="2">Belongs to the binding-protein-dependent transport system permease family. FecCD subfamily.</text>
</comment>
<feature type="transmembrane region" description="Helical" evidence="8">
    <location>
        <begin position="243"/>
        <end position="272"/>
    </location>
</feature>
<proteinExistence type="inferred from homology"/>
<dbReference type="PANTHER" id="PTHR30472:SF24">
    <property type="entry name" value="FERRIC ENTEROBACTIN TRANSPORT SYSTEM PERMEASE PROTEIN FEPG"/>
    <property type="match status" value="1"/>
</dbReference>
<dbReference type="Gene3D" id="1.10.3470.10">
    <property type="entry name" value="ABC transporter involved in vitamin B12 uptake, BtuC"/>
    <property type="match status" value="1"/>
</dbReference>
<reference evidence="10" key="1">
    <citation type="journal article" date="2019" name="Int. J. Syst. Evol. Microbiol.">
        <title>The Global Catalogue of Microorganisms (GCM) 10K type strain sequencing project: providing services to taxonomists for standard genome sequencing and annotation.</title>
        <authorList>
            <consortium name="The Broad Institute Genomics Platform"/>
            <consortium name="The Broad Institute Genome Sequencing Center for Infectious Disease"/>
            <person name="Wu L."/>
            <person name="Ma J."/>
        </authorList>
    </citation>
    <scope>NUCLEOTIDE SEQUENCE [LARGE SCALE GENOMIC DNA]</scope>
    <source>
        <strain evidence="10">JCM 17316</strain>
    </source>
</reference>
<evidence type="ECO:0000256" key="2">
    <source>
        <dbReference type="ARBA" id="ARBA00007935"/>
    </source>
</evidence>
<protein>
    <submittedName>
        <fullName evidence="9">Iron-enterobactin ABC transporter permease</fullName>
    </submittedName>
</protein>
<comment type="caution">
    <text evidence="9">The sequence shown here is derived from an EMBL/GenBank/DDBJ whole genome shotgun (WGS) entry which is preliminary data.</text>
</comment>
<dbReference type="Proteomes" id="UP001500266">
    <property type="component" value="Unassembled WGS sequence"/>
</dbReference>
<evidence type="ECO:0000256" key="5">
    <source>
        <dbReference type="ARBA" id="ARBA00022692"/>
    </source>
</evidence>
<gene>
    <name evidence="9" type="primary">fepG</name>
    <name evidence="9" type="ORF">GCM10022416_01010</name>
</gene>
<keyword evidence="3" id="KW-0813">Transport</keyword>
<keyword evidence="4" id="KW-1003">Cell membrane</keyword>
<dbReference type="RefSeq" id="WP_345016241.1">
    <property type="nucleotide sequence ID" value="NZ_BAABDO010000001.1"/>
</dbReference>